<protein>
    <recommendedName>
        <fullName evidence="3">Nose resistant-to-fluoxetine protein N-terminal domain-containing protein</fullName>
    </recommendedName>
</protein>
<organism evidence="1 2">
    <name type="scientific">Timema podura</name>
    <name type="common">Walking stick</name>
    <dbReference type="NCBI Taxonomy" id="61482"/>
    <lineage>
        <taxon>Eukaryota</taxon>
        <taxon>Metazoa</taxon>
        <taxon>Ecdysozoa</taxon>
        <taxon>Arthropoda</taxon>
        <taxon>Hexapoda</taxon>
        <taxon>Insecta</taxon>
        <taxon>Pterygota</taxon>
        <taxon>Neoptera</taxon>
        <taxon>Polyneoptera</taxon>
        <taxon>Phasmatodea</taxon>
        <taxon>Timematodea</taxon>
        <taxon>Timematoidea</taxon>
        <taxon>Timematidae</taxon>
        <taxon>Timema</taxon>
    </lineage>
</organism>
<comment type="caution">
    <text evidence="1">The sequence shown here is derived from an EMBL/GenBank/DDBJ whole genome shotgun (WGS) entry which is preliminary data.</text>
</comment>
<dbReference type="Proteomes" id="UP001153148">
    <property type="component" value="Unassembled WGS sequence"/>
</dbReference>
<reference evidence="1" key="1">
    <citation type="submission" date="2021-03" db="EMBL/GenBank/DDBJ databases">
        <authorList>
            <person name="Tran Van P."/>
        </authorList>
    </citation>
    <scope>NUCLEOTIDE SEQUENCE</scope>
</reference>
<evidence type="ECO:0008006" key="3">
    <source>
        <dbReference type="Google" id="ProtNLM"/>
    </source>
</evidence>
<evidence type="ECO:0000313" key="2">
    <source>
        <dbReference type="Proteomes" id="UP001153148"/>
    </source>
</evidence>
<name>A0ABN7NMW7_TIMPD</name>
<keyword evidence="2" id="KW-1185">Reference proteome</keyword>
<evidence type="ECO:0000313" key="1">
    <source>
        <dbReference type="EMBL" id="CAG2057187.1"/>
    </source>
</evidence>
<gene>
    <name evidence="1" type="ORF">TPAB3V08_LOCUS4166</name>
</gene>
<dbReference type="EMBL" id="CAJPIN010004987">
    <property type="protein sequence ID" value="CAG2057187.1"/>
    <property type="molecule type" value="Genomic_DNA"/>
</dbReference>
<sequence>MSKFRVELDCRGWGDRGSNLSQYHSSRLGSSNHYLLHWAVCIPSGCNSQDLKEFLVDNFYGLGQELQVHVNVRDDMCHYDKKVTFDKWDIIFISALFGLRSKYRARDILDKDRGGHYECA</sequence>
<accession>A0ABN7NMW7</accession>
<proteinExistence type="predicted"/>